<feature type="region of interest" description="Disordered" evidence="1">
    <location>
        <begin position="1"/>
        <end position="31"/>
    </location>
</feature>
<dbReference type="EMBL" id="JANPWB010000003">
    <property type="protein sequence ID" value="KAJ1200330.1"/>
    <property type="molecule type" value="Genomic_DNA"/>
</dbReference>
<protein>
    <submittedName>
        <fullName evidence="2">Uncharacterized protein</fullName>
    </submittedName>
</protein>
<gene>
    <name evidence="2" type="ORF">NDU88_004154</name>
</gene>
<organism evidence="2 3">
    <name type="scientific">Pleurodeles waltl</name>
    <name type="common">Iberian ribbed newt</name>
    <dbReference type="NCBI Taxonomy" id="8319"/>
    <lineage>
        <taxon>Eukaryota</taxon>
        <taxon>Metazoa</taxon>
        <taxon>Chordata</taxon>
        <taxon>Craniata</taxon>
        <taxon>Vertebrata</taxon>
        <taxon>Euteleostomi</taxon>
        <taxon>Amphibia</taxon>
        <taxon>Batrachia</taxon>
        <taxon>Caudata</taxon>
        <taxon>Salamandroidea</taxon>
        <taxon>Salamandridae</taxon>
        <taxon>Pleurodelinae</taxon>
        <taxon>Pleurodeles</taxon>
    </lineage>
</organism>
<evidence type="ECO:0000256" key="1">
    <source>
        <dbReference type="SAM" id="MobiDB-lite"/>
    </source>
</evidence>
<dbReference type="Proteomes" id="UP001066276">
    <property type="component" value="Chromosome 2_1"/>
</dbReference>
<dbReference type="AlphaFoldDB" id="A0AAV7VFG0"/>
<sequence length="124" mass="12800">MDRVTAPGVATRGGAPDGDMADTRGEPPVPTGTQILVAIGVSSSAVQAKIDTISLEGGPPQGSREIADNRTASQRMYGTGRKYMNLIGYQHRLCGVPETALLAIIDQLAGQAGVEEQPPDPSTG</sequence>
<accession>A0AAV7VFG0</accession>
<name>A0AAV7VFG0_PLEWA</name>
<evidence type="ECO:0000313" key="3">
    <source>
        <dbReference type="Proteomes" id="UP001066276"/>
    </source>
</evidence>
<proteinExistence type="predicted"/>
<keyword evidence="3" id="KW-1185">Reference proteome</keyword>
<reference evidence="2" key="1">
    <citation type="journal article" date="2022" name="bioRxiv">
        <title>Sequencing and chromosome-scale assembly of the giantPleurodeles waltlgenome.</title>
        <authorList>
            <person name="Brown T."/>
            <person name="Elewa A."/>
            <person name="Iarovenko S."/>
            <person name="Subramanian E."/>
            <person name="Araus A.J."/>
            <person name="Petzold A."/>
            <person name="Susuki M."/>
            <person name="Suzuki K.-i.T."/>
            <person name="Hayashi T."/>
            <person name="Toyoda A."/>
            <person name="Oliveira C."/>
            <person name="Osipova E."/>
            <person name="Leigh N.D."/>
            <person name="Simon A."/>
            <person name="Yun M.H."/>
        </authorList>
    </citation>
    <scope>NUCLEOTIDE SEQUENCE</scope>
    <source>
        <strain evidence="2">20211129_DDA</strain>
        <tissue evidence="2">Liver</tissue>
    </source>
</reference>
<comment type="caution">
    <text evidence="2">The sequence shown here is derived from an EMBL/GenBank/DDBJ whole genome shotgun (WGS) entry which is preliminary data.</text>
</comment>
<evidence type="ECO:0000313" key="2">
    <source>
        <dbReference type="EMBL" id="KAJ1200330.1"/>
    </source>
</evidence>